<dbReference type="InterPro" id="IPR015424">
    <property type="entry name" value="PyrdxlP-dep_Trfase"/>
</dbReference>
<dbReference type="CDD" id="cd00609">
    <property type="entry name" value="AAT_like"/>
    <property type="match status" value="1"/>
</dbReference>
<dbReference type="AlphaFoldDB" id="A0A4U9U9E6"/>
<dbReference type="InterPro" id="IPR036390">
    <property type="entry name" value="WH_DNA-bd_sf"/>
</dbReference>
<evidence type="ECO:0000256" key="2">
    <source>
        <dbReference type="ARBA" id="ARBA00022898"/>
    </source>
</evidence>
<dbReference type="PANTHER" id="PTHR46577">
    <property type="entry name" value="HTH-TYPE TRANSCRIPTIONAL REGULATORY PROTEIN GABR"/>
    <property type="match status" value="1"/>
</dbReference>
<dbReference type="InterPro" id="IPR004839">
    <property type="entry name" value="Aminotransferase_I/II_large"/>
</dbReference>
<dbReference type="InterPro" id="IPR015421">
    <property type="entry name" value="PyrdxlP-dep_Trfase_major"/>
</dbReference>
<dbReference type="Gene3D" id="1.10.10.10">
    <property type="entry name" value="Winged helix-like DNA-binding domain superfamily/Winged helix DNA-binding domain"/>
    <property type="match status" value="1"/>
</dbReference>
<dbReference type="SMART" id="SM00345">
    <property type="entry name" value="HTH_GNTR"/>
    <property type="match status" value="1"/>
</dbReference>
<dbReference type="InterPro" id="IPR000524">
    <property type="entry name" value="Tscrpt_reg_HTH_GntR"/>
</dbReference>
<dbReference type="STRING" id="1123265.GCA_000686625_03312"/>
<protein>
    <submittedName>
        <fullName evidence="7">Uncharacterized HTH-type transcriptional regulator yjiR</fullName>
    </submittedName>
</protein>
<sequence>MVGYSYSFCLLNGYSYLYKMEKVFIYSALAQNIADKIRNGVLKPHERLPSVRMLSRQHGISLNTAKRVFLALEAQSLIYVKPQSGYFVSALQVRKLELPEVNKALLTEEGVEPYELIDHVYATMGDKDLTLFSIGVPAAELLPVAKLKKEIALATRILDGGGAAYEPLQGNLKLRRMIAARSRTWGGTLTADEVITTNGCMHALSLCLMALTKPGDTIALESPCYPGILQLVVSLRLRVIELTTDPVLGIDLLALEGLLPHIDVCLLVPNFNTPLGYCMPEENKKALVKLLARYAVPLIEDDTYGDIYFGRERPKCCKTFDKDGHVLWCGSVSKTLAPGYRVGWVSAGKYKDQILRLKLVHALASTSLIHEAVGNFLMTGRYDHHLNSLRRTLLENYQRFADVIATYFPEGTRISRPQGGLALWIEFPKGIDTAKLYYYALRKKISIAPGRMFTLQNQYQNCMRLCMGLPWTEHLRFQLEQLGVLAKVLLDAHNKSLSV</sequence>
<dbReference type="Pfam" id="PF00392">
    <property type="entry name" value="GntR"/>
    <property type="match status" value="1"/>
</dbReference>
<dbReference type="CDD" id="cd07377">
    <property type="entry name" value="WHTH_GntR"/>
    <property type="match status" value="1"/>
</dbReference>
<proteinExistence type="inferred from homology"/>
<dbReference type="KEGG" id="stha:NCTC11429_00297"/>
<feature type="domain" description="HTH gntR-type" evidence="6">
    <location>
        <begin position="23"/>
        <end position="91"/>
    </location>
</feature>
<comment type="similarity">
    <text evidence="1">In the C-terminal section; belongs to the class-I pyridoxal-phosphate-dependent aminotransferase family.</text>
</comment>
<dbReference type="Pfam" id="PF00155">
    <property type="entry name" value="Aminotran_1_2"/>
    <property type="match status" value="1"/>
</dbReference>
<dbReference type="Gene3D" id="3.90.1150.10">
    <property type="entry name" value="Aspartate Aminotransferase, domain 1"/>
    <property type="match status" value="1"/>
</dbReference>
<dbReference type="SUPFAM" id="SSF46785">
    <property type="entry name" value="Winged helix' DNA-binding domain"/>
    <property type="match status" value="1"/>
</dbReference>
<dbReference type="SUPFAM" id="SSF53383">
    <property type="entry name" value="PLP-dependent transferases"/>
    <property type="match status" value="1"/>
</dbReference>
<evidence type="ECO:0000259" key="6">
    <source>
        <dbReference type="PROSITE" id="PS50949"/>
    </source>
</evidence>
<gene>
    <name evidence="7" type="primary">yjiR_1</name>
    <name evidence="7" type="ORF">NCTC11429_00297</name>
</gene>
<dbReference type="Gene3D" id="3.40.640.10">
    <property type="entry name" value="Type I PLP-dependent aspartate aminotransferase-like (Major domain)"/>
    <property type="match status" value="1"/>
</dbReference>
<evidence type="ECO:0000256" key="1">
    <source>
        <dbReference type="ARBA" id="ARBA00005384"/>
    </source>
</evidence>
<dbReference type="Proteomes" id="UP000308196">
    <property type="component" value="Chromosome"/>
</dbReference>
<dbReference type="InterPro" id="IPR051446">
    <property type="entry name" value="HTH_trans_reg/aminotransferase"/>
</dbReference>
<accession>A0A4U9U9E6</accession>
<dbReference type="InterPro" id="IPR015422">
    <property type="entry name" value="PyrdxlP-dep_Trfase_small"/>
</dbReference>
<evidence type="ECO:0000313" key="7">
    <source>
        <dbReference type="EMBL" id="VTR28877.1"/>
    </source>
</evidence>
<dbReference type="GO" id="GO:0003677">
    <property type="term" value="F:DNA binding"/>
    <property type="evidence" value="ECO:0007669"/>
    <property type="project" value="UniProtKB-KW"/>
</dbReference>
<dbReference type="PANTHER" id="PTHR46577:SF2">
    <property type="entry name" value="TRANSCRIPTIONAL REGULATORY PROTEIN"/>
    <property type="match status" value="1"/>
</dbReference>
<evidence type="ECO:0000256" key="3">
    <source>
        <dbReference type="ARBA" id="ARBA00023015"/>
    </source>
</evidence>
<dbReference type="InterPro" id="IPR036388">
    <property type="entry name" value="WH-like_DNA-bd_sf"/>
</dbReference>
<evidence type="ECO:0000313" key="8">
    <source>
        <dbReference type="Proteomes" id="UP000308196"/>
    </source>
</evidence>
<dbReference type="EMBL" id="LR590484">
    <property type="protein sequence ID" value="VTR28877.1"/>
    <property type="molecule type" value="Genomic_DNA"/>
</dbReference>
<organism evidence="7 8">
    <name type="scientific">Sphingobacterium thalpophilum</name>
    <dbReference type="NCBI Taxonomy" id="259"/>
    <lineage>
        <taxon>Bacteria</taxon>
        <taxon>Pseudomonadati</taxon>
        <taxon>Bacteroidota</taxon>
        <taxon>Sphingobacteriia</taxon>
        <taxon>Sphingobacteriales</taxon>
        <taxon>Sphingobacteriaceae</taxon>
        <taxon>Sphingobacterium</taxon>
    </lineage>
</organism>
<evidence type="ECO:0000256" key="5">
    <source>
        <dbReference type="ARBA" id="ARBA00023163"/>
    </source>
</evidence>
<name>A0A4U9U9E6_9SPHI</name>
<keyword evidence="2" id="KW-0663">Pyridoxal phosphate</keyword>
<keyword evidence="5" id="KW-0804">Transcription</keyword>
<reference evidence="7 8" key="1">
    <citation type="submission" date="2019-05" db="EMBL/GenBank/DDBJ databases">
        <authorList>
            <consortium name="Pathogen Informatics"/>
        </authorList>
    </citation>
    <scope>NUCLEOTIDE SEQUENCE [LARGE SCALE GENOMIC DNA]</scope>
    <source>
        <strain evidence="7 8">NCTC11429</strain>
    </source>
</reference>
<evidence type="ECO:0000256" key="4">
    <source>
        <dbReference type="ARBA" id="ARBA00023125"/>
    </source>
</evidence>
<dbReference type="GO" id="GO:0030170">
    <property type="term" value="F:pyridoxal phosphate binding"/>
    <property type="evidence" value="ECO:0007669"/>
    <property type="project" value="InterPro"/>
</dbReference>
<dbReference type="GO" id="GO:0003700">
    <property type="term" value="F:DNA-binding transcription factor activity"/>
    <property type="evidence" value="ECO:0007669"/>
    <property type="project" value="InterPro"/>
</dbReference>
<dbReference type="PROSITE" id="PS50949">
    <property type="entry name" value="HTH_GNTR"/>
    <property type="match status" value="1"/>
</dbReference>
<keyword evidence="4" id="KW-0238">DNA-binding</keyword>
<keyword evidence="3" id="KW-0805">Transcription regulation</keyword>